<feature type="compositionally biased region" description="Low complexity" evidence="1">
    <location>
        <begin position="362"/>
        <end position="386"/>
    </location>
</feature>
<dbReference type="OrthoDB" id="3263422at2759"/>
<organism evidence="2 3">
    <name type="scientific">Russula ochroleuca</name>
    <dbReference type="NCBI Taxonomy" id="152965"/>
    <lineage>
        <taxon>Eukaryota</taxon>
        <taxon>Fungi</taxon>
        <taxon>Dikarya</taxon>
        <taxon>Basidiomycota</taxon>
        <taxon>Agaricomycotina</taxon>
        <taxon>Agaricomycetes</taxon>
        <taxon>Russulales</taxon>
        <taxon>Russulaceae</taxon>
        <taxon>Russula</taxon>
    </lineage>
</organism>
<keyword evidence="3" id="KW-1185">Reference proteome</keyword>
<reference evidence="2" key="2">
    <citation type="journal article" date="2020" name="Nat. Commun.">
        <title>Large-scale genome sequencing of mycorrhizal fungi provides insights into the early evolution of symbiotic traits.</title>
        <authorList>
            <person name="Miyauchi S."/>
            <person name="Kiss E."/>
            <person name="Kuo A."/>
            <person name="Drula E."/>
            <person name="Kohler A."/>
            <person name="Sanchez-Garcia M."/>
            <person name="Morin E."/>
            <person name="Andreopoulos B."/>
            <person name="Barry K.W."/>
            <person name="Bonito G."/>
            <person name="Buee M."/>
            <person name="Carver A."/>
            <person name="Chen C."/>
            <person name="Cichocki N."/>
            <person name="Clum A."/>
            <person name="Culley D."/>
            <person name="Crous P.W."/>
            <person name="Fauchery L."/>
            <person name="Girlanda M."/>
            <person name="Hayes R.D."/>
            <person name="Keri Z."/>
            <person name="LaButti K."/>
            <person name="Lipzen A."/>
            <person name="Lombard V."/>
            <person name="Magnuson J."/>
            <person name="Maillard F."/>
            <person name="Murat C."/>
            <person name="Nolan M."/>
            <person name="Ohm R.A."/>
            <person name="Pangilinan J."/>
            <person name="Pereira M.F."/>
            <person name="Perotto S."/>
            <person name="Peter M."/>
            <person name="Pfister S."/>
            <person name="Riley R."/>
            <person name="Sitrit Y."/>
            <person name="Stielow J.B."/>
            <person name="Szollosi G."/>
            <person name="Zifcakova L."/>
            <person name="Stursova M."/>
            <person name="Spatafora J.W."/>
            <person name="Tedersoo L."/>
            <person name="Vaario L.M."/>
            <person name="Yamada A."/>
            <person name="Yan M."/>
            <person name="Wang P."/>
            <person name="Xu J."/>
            <person name="Bruns T."/>
            <person name="Baldrian P."/>
            <person name="Vilgalys R."/>
            <person name="Dunand C."/>
            <person name="Henrissat B."/>
            <person name="Grigoriev I.V."/>
            <person name="Hibbett D."/>
            <person name="Nagy L.G."/>
            <person name="Martin F.M."/>
        </authorList>
    </citation>
    <scope>NUCLEOTIDE SEQUENCE</scope>
    <source>
        <strain evidence="2">Prilba</strain>
    </source>
</reference>
<gene>
    <name evidence="2" type="ORF">DFH94DRAFT_852434</name>
</gene>
<accession>A0A9P5MY86</accession>
<evidence type="ECO:0000256" key="1">
    <source>
        <dbReference type="SAM" id="MobiDB-lite"/>
    </source>
</evidence>
<feature type="region of interest" description="Disordered" evidence="1">
    <location>
        <begin position="362"/>
        <end position="401"/>
    </location>
</feature>
<reference evidence="2" key="1">
    <citation type="submission" date="2019-10" db="EMBL/GenBank/DDBJ databases">
        <authorList>
            <consortium name="DOE Joint Genome Institute"/>
            <person name="Kuo A."/>
            <person name="Miyauchi S."/>
            <person name="Kiss E."/>
            <person name="Drula E."/>
            <person name="Kohler A."/>
            <person name="Sanchez-Garcia M."/>
            <person name="Andreopoulos B."/>
            <person name="Barry K.W."/>
            <person name="Bonito G."/>
            <person name="Buee M."/>
            <person name="Carver A."/>
            <person name="Chen C."/>
            <person name="Cichocki N."/>
            <person name="Clum A."/>
            <person name="Culley D."/>
            <person name="Crous P.W."/>
            <person name="Fauchery L."/>
            <person name="Girlanda M."/>
            <person name="Hayes R."/>
            <person name="Keri Z."/>
            <person name="LaButti K."/>
            <person name="Lipzen A."/>
            <person name="Lombard V."/>
            <person name="Magnuson J."/>
            <person name="Maillard F."/>
            <person name="Morin E."/>
            <person name="Murat C."/>
            <person name="Nolan M."/>
            <person name="Ohm R."/>
            <person name="Pangilinan J."/>
            <person name="Pereira M."/>
            <person name="Perotto S."/>
            <person name="Peter M."/>
            <person name="Riley R."/>
            <person name="Sitrit Y."/>
            <person name="Stielow B."/>
            <person name="Szollosi G."/>
            <person name="Zifcakova L."/>
            <person name="Stursova M."/>
            <person name="Spatafora J.W."/>
            <person name="Tedersoo L."/>
            <person name="Vaario L.-M."/>
            <person name="Yamada A."/>
            <person name="Yan M."/>
            <person name="Wang P."/>
            <person name="Xu J."/>
            <person name="Bruns T."/>
            <person name="Baldrian P."/>
            <person name="Vilgalys R."/>
            <person name="Henrissat B."/>
            <person name="Grigoriev I.V."/>
            <person name="Hibbett D."/>
            <person name="Nagy L.G."/>
            <person name="Martin F.M."/>
        </authorList>
    </citation>
    <scope>NUCLEOTIDE SEQUENCE</scope>
    <source>
        <strain evidence="2">Prilba</strain>
    </source>
</reference>
<comment type="caution">
    <text evidence="2">The sequence shown here is derived from an EMBL/GenBank/DDBJ whole genome shotgun (WGS) entry which is preliminary data.</text>
</comment>
<dbReference type="EMBL" id="WHVB01000006">
    <property type="protein sequence ID" value="KAF8481608.1"/>
    <property type="molecule type" value="Genomic_DNA"/>
</dbReference>
<sequence>MAPYPDTFLNDDYSDHYDNSCRSQPFHYDSYECVFPNRLHQADPMPSSSGLFTDSVSKAVASASHKTLIRSGNIAYTSMHGRFLQVKYELEAEQNIVTRLQDIINKFTASCPMLGPTSPEPAARTVKLGALIVPDAPEPLNEEDYPDVPYWQDSDWTSHTEQQKEHGKPISKLGFLTGEAGDSVAESCIKEFMSHTKQVWNELYRHRLDPSSWTKKTPTAASFFEHLMKKKFPEFCYCEGNWKVEQFAIIKYPDWCRDAHESGQLTCARPSKHRIGEDGTNKGNPKQKRQRNKAVPPPDAQIIDLDPDLQAGSTSIHSTTTTTIASTMTLQDAPSAPAELMLPHPPTGLELSMAGMAPVSATPTSTCAARPSSAPATPSSPSMKTSNSNAMSEPPAVVSSPGPLTKALHFNATSEPPAVISSSSGFLSAASMSASATCVSEIF</sequence>
<protein>
    <submittedName>
        <fullName evidence="2">Uncharacterized protein</fullName>
    </submittedName>
</protein>
<evidence type="ECO:0000313" key="3">
    <source>
        <dbReference type="Proteomes" id="UP000759537"/>
    </source>
</evidence>
<evidence type="ECO:0000313" key="2">
    <source>
        <dbReference type="EMBL" id="KAF8481608.1"/>
    </source>
</evidence>
<dbReference type="AlphaFoldDB" id="A0A9P5MY86"/>
<dbReference type="Proteomes" id="UP000759537">
    <property type="component" value="Unassembled WGS sequence"/>
</dbReference>
<feature type="region of interest" description="Disordered" evidence="1">
    <location>
        <begin position="267"/>
        <end position="305"/>
    </location>
</feature>
<proteinExistence type="predicted"/>
<name>A0A9P5MY86_9AGAM</name>